<organism evidence="1 2">
    <name type="scientific">Deferribacter autotrophicus</name>
    <dbReference type="NCBI Taxonomy" id="500465"/>
    <lineage>
        <taxon>Bacteria</taxon>
        <taxon>Pseudomonadati</taxon>
        <taxon>Deferribacterota</taxon>
        <taxon>Deferribacteres</taxon>
        <taxon>Deferribacterales</taxon>
        <taxon>Deferribacteraceae</taxon>
        <taxon>Deferribacter</taxon>
    </lineage>
</organism>
<name>A0A5A8F1J3_9BACT</name>
<dbReference type="EMBL" id="VFJB01000008">
    <property type="protein sequence ID" value="KAA0257297.1"/>
    <property type="molecule type" value="Genomic_DNA"/>
</dbReference>
<sequence length="81" mass="10013">MNNKYYRYLESIGKSCFKKYFDLFSDEKIPNKLIIDEMHNKEKYTLNSCRTRTYKARWIIRNIDNAPEDIQEFYNSCRKIR</sequence>
<keyword evidence="2" id="KW-1185">Reference proteome</keyword>
<reference evidence="1 2" key="1">
    <citation type="submission" date="2019-06" db="EMBL/GenBank/DDBJ databases">
        <title>Genomic insights into carbon and energy metabolism of Deferribacter autotrophicus revealed new metabolic traits in the phylum Deferribacteres.</title>
        <authorList>
            <person name="Slobodkin A.I."/>
            <person name="Slobodkina G.B."/>
            <person name="Allioux M."/>
            <person name="Alain K."/>
            <person name="Jebbar M."/>
            <person name="Shadrin V."/>
            <person name="Kublanov I.V."/>
            <person name="Toshchakov S.V."/>
            <person name="Bonch-Osmolovskaya E.A."/>
        </authorList>
    </citation>
    <scope>NUCLEOTIDE SEQUENCE [LARGE SCALE GENOMIC DNA]</scope>
    <source>
        <strain evidence="1 2">SL50</strain>
    </source>
</reference>
<dbReference type="OrthoDB" id="7210457at2"/>
<gene>
    <name evidence="1" type="ORF">FHQ18_09615</name>
</gene>
<accession>A0A5A8F1J3</accession>
<comment type="caution">
    <text evidence="1">The sequence shown here is derived from an EMBL/GenBank/DDBJ whole genome shotgun (WGS) entry which is preliminary data.</text>
</comment>
<evidence type="ECO:0000313" key="2">
    <source>
        <dbReference type="Proteomes" id="UP000322876"/>
    </source>
</evidence>
<protein>
    <submittedName>
        <fullName evidence="1">Uncharacterized protein</fullName>
    </submittedName>
</protein>
<evidence type="ECO:0000313" key="1">
    <source>
        <dbReference type="EMBL" id="KAA0257297.1"/>
    </source>
</evidence>
<dbReference type="Proteomes" id="UP000322876">
    <property type="component" value="Unassembled WGS sequence"/>
</dbReference>
<dbReference type="AlphaFoldDB" id="A0A5A8F1J3"/>
<proteinExistence type="predicted"/>
<dbReference type="RefSeq" id="WP_149266970.1">
    <property type="nucleotide sequence ID" value="NZ_VFJB01000008.1"/>
</dbReference>